<sequence>MNTSIVVDSKKKRFFEAVLMVVKDKQDARGDERVSALRQDGESSPRIFSNPMVPVELLWRGMSLVVMLAALVPFRPSTVVHVIETPHLARFLVGRQAFLLLDSEASARKHAPCQGISYTILVAGSATPAPALL</sequence>
<accession>A0AAN9RR58</accession>
<dbReference type="EMBL" id="JAYMYS010000040">
    <property type="protein sequence ID" value="KAK7375828.1"/>
    <property type="molecule type" value="Genomic_DNA"/>
</dbReference>
<evidence type="ECO:0000313" key="2">
    <source>
        <dbReference type="Proteomes" id="UP001386955"/>
    </source>
</evidence>
<keyword evidence="2" id="KW-1185">Reference proteome</keyword>
<evidence type="ECO:0000313" key="1">
    <source>
        <dbReference type="EMBL" id="KAK7375828.1"/>
    </source>
</evidence>
<protein>
    <submittedName>
        <fullName evidence="1">Uncharacterized protein</fullName>
    </submittedName>
</protein>
<gene>
    <name evidence="1" type="ORF">VNO78_35140</name>
</gene>
<reference evidence="1 2" key="1">
    <citation type="submission" date="2024-01" db="EMBL/GenBank/DDBJ databases">
        <title>The genomes of 5 underutilized Papilionoideae crops provide insights into root nodulation and disease resistanc.</title>
        <authorList>
            <person name="Jiang F."/>
        </authorList>
    </citation>
    <scope>NUCLEOTIDE SEQUENCE [LARGE SCALE GENOMIC DNA]</scope>
    <source>
        <strain evidence="1">DUOXIRENSHENG_FW03</strain>
        <tissue evidence="1">Leaves</tissue>
    </source>
</reference>
<name>A0AAN9RR58_PSOTE</name>
<proteinExistence type="predicted"/>
<dbReference type="AlphaFoldDB" id="A0AAN9RR58"/>
<dbReference type="Proteomes" id="UP001386955">
    <property type="component" value="Unassembled WGS sequence"/>
</dbReference>
<comment type="caution">
    <text evidence="1">The sequence shown here is derived from an EMBL/GenBank/DDBJ whole genome shotgun (WGS) entry which is preliminary data.</text>
</comment>
<organism evidence="1 2">
    <name type="scientific">Psophocarpus tetragonolobus</name>
    <name type="common">Winged bean</name>
    <name type="synonym">Dolichos tetragonolobus</name>
    <dbReference type="NCBI Taxonomy" id="3891"/>
    <lineage>
        <taxon>Eukaryota</taxon>
        <taxon>Viridiplantae</taxon>
        <taxon>Streptophyta</taxon>
        <taxon>Embryophyta</taxon>
        <taxon>Tracheophyta</taxon>
        <taxon>Spermatophyta</taxon>
        <taxon>Magnoliopsida</taxon>
        <taxon>eudicotyledons</taxon>
        <taxon>Gunneridae</taxon>
        <taxon>Pentapetalae</taxon>
        <taxon>rosids</taxon>
        <taxon>fabids</taxon>
        <taxon>Fabales</taxon>
        <taxon>Fabaceae</taxon>
        <taxon>Papilionoideae</taxon>
        <taxon>50 kb inversion clade</taxon>
        <taxon>NPAAA clade</taxon>
        <taxon>indigoferoid/millettioid clade</taxon>
        <taxon>Phaseoleae</taxon>
        <taxon>Psophocarpus</taxon>
    </lineage>
</organism>